<feature type="chain" id="PRO_5033993560" evidence="1">
    <location>
        <begin position="17"/>
        <end position="169"/>
    </location>
</feature>
<gene>
    <name evidence="2" type="ORF">INT47_002483</name>
</gene>
<comment type="caution">
    <text evidence="2">The sequence shown here is derived from an EMBL/GenBank/DDBJ whole genome shotgun (WGS) entry which is preliminary data.</text>
</comment>
<protein>
    <submittedName>
        <fullName evidence="2">Uncharacterized protein</fullName>
    </submittedName>
</protein>
<evidence type="ECO:0000256" key="1">
    <source>
        <dbReference type="SAM" id="SignalP"/>
    </source>
</evidence>
<sequence length="169" mass="18944">MRFFLLLSTAIASVLAIPSASLVAEKPQSTAWKNIKVALPDGAFFDDRAAQREPALMAIEEPAVDDSDLGYKNLQFTNHIKITLLPPSEQDELNEINDAVHAEKDFEVVQASNPTRRYKKFNENGESPVIRSVEPSGVHQKKVVGMDLNGQMKYLEIPYYNRATIIQKK</sequence>
<organism evidence="2 3">
    <name type="scientific">Mucor saturninus</name>
    <dbReference type="NCBI Taxonomy" id="64648"/>
    <lineage>
        <taxon>Eukaryota</taxon>
        <taxon>Fungi</taxon>
        <taxon>Fungi incertae sedis</taxon>
        <taxon>Mucoromycota</taxon>
        <taxon>Mucoromycotina</taxon>
        <taxon>Mucoromycetes</taxon>
        <taxon>Mucorales</taxon>
        <taxon>Mucorineae</taxon>
        <taxon>Mucoraceae</taxon>
        <taxon>Mucor</taxon>
    </lineage>
</organism>
<dbReference type="Proteomes" id="UP000603453">
    <property type="component" value="Unassembled WGS sequence"/>
</dbReference>
<dbReference type="EMBL" id="JAEPRD010000011">
    <property type="protein sequence ID" value="KAG2210541.1"/>
    <property type="molecule type" value="Genomic_DNA"/>
</dbReference>
<evidence type="ECO:0000313" key="2">
    <source>
        <dbReference type="EMBL" id="KAG2210541.1"/>
    </source>
</evidence>
<dbReference type="OrthoDB" id="2212653at2759"/>
<dbReference type="AlphaFoldDB" id="A0A8H7RJ14"/>
<name>A0A8H7RJ14_9FUNG</name>
<reference evidence="2" key="1">
    <citation type="submission" date="2020-12" db="EMBL/GenBank/DDBJ databases">
        <title>Metabolic potential, ecology and presence of endohyphal bacteria is reflected in genomic diversity of Mucoromycotina.</title>
        <authorList>
            <person name="Muszewska A."/>
            <person name="Okrasinska A."/>
            <person name="Steczkiewicz K."/>
            <person name="Drgas O."/>
            <person name="Orlowska M."/>
            <person name="Perlinska-Lenart U."/>
            <person name="Aleksandrzak-Piekarczyk T."/>
            <person name="Szatraj K."/>
            <person name="Zielenkiewicz U."/>
            <person name="Pilsyk S."/>
            <person name="Malc E."/>
            <person name="Mieczkowski P."/>
            <person name="Kruszewska J.S."/>
            <person name="Biernat P."/>
            <person name="Pawlowska J."/>
        </authorList>
    </citation>
    <scope>NUCLEOTIDE SEQUENCE</scope>
    <source>
        <strain evidence="2">WA0000017839</strain>
    </source>
</reference>
<accession>A0A8H7RJ14</accession>
<keyword evidence="3" id="KW-1185">Reference proteome</keyword>
<evidence type="ECO:0000313" key="3">
    <source>
        <dbReference type="Proteomes" id="UP000603453"/>
    </source>
</evidence>
<keyword evidence="1" id="KW-0732">Signal</keyword>
<feature type="signal peptide" evidence="1">
    <location>
        <begin position="1"/>
        <end position="16"/>
    </location>
</feature>
<proteinExistence type="predicted"/>